<name>A0A0Q9ZH20_9FLAO</name>
<dbReference type="RefSeq" id="WP_057482664.1">
    <property type="nucleotide sequence ID" value="NZ_BMWR01000004.1"/>
</dbReference>
<feature type="signal peptide" evidence="1">
    <location>
        <begin position="1"/>
        <end position="19"/>
    </location>
</feature>
<keyword evidence="1" id="KW-0732">Signal</keyword>
<accession>A0A0Q9ZH20</accession>
<evidence type="ECO:0008006" key="4">
    <source>
        <dbReference type="Google" id="ProtNLM"/>
    </source>
</evidence>
<reference evidence="2" key="1">
    <citation type="submission" date="2015-10" db="EMBL/GenBank/DDBJ databases">
        <title>Draft genome sequence of Salegentibacter mishustinae KCTC 12263.</title>
        <authorList>
            <person name="Lin W."/>
            <person name="Zheng Q."/>
        </authorList>
    </citation>
    <scope>NUCLEOTIDE SEQUENCE [LARGE SCALE GENOMIC DNA]</scope>
    <source>
        <strain evidence="2">KCTC 12263</strain>
    </source>
</reference>
<dbReference type="SUPFAM" id="SSF56935">
    <property type="entry name" value="Porins"/>
    <property type="match status" value="1"/>
</dbReference>
<evidence type="ECO:0000313" key="2">
    <source>
        <dbReference type="EMBL" id="KRG27991.1"/>
    </source>
</evidence>
<evidence type="ECO:0000313" key="3">
    <source>
        <dbReference type="Proteomes" id="UP000051643"/>
    </source>
</evidence>
<dbReference type="EMBL" id="LKTP01000034">
    <property type="protein sequence ID" value="KRG27991.1"/>
    <property type="molecule type" value="Genomic_DNA"/>
</dbReference>
<keyword evidence="3" id="KW-1185">Reference proteome</keyword>
<proteinExistence type="predicted"/>
<dbReference type="AlphaFoldDB" id="A0A0Q9ZH20"/>
<evidence type="ECO:0000256" key="1">
    <source>
        <dbReference type="SAM" id="SignalP"/>
    </source>
</evidence>
<comment type="caution">
    <text evidence="2">The sequence shown here is derived from an EMBL/GenBank/DDBJ whole genome shotgun (WGS) entry which is preliminary data.</text>
</comment>
<protein>
    <recommendedName>
        <fullName evidence="4">Outer membrane protein beta-barrel domain-containing protein</fullName>
    </recommendedName>
</protein>
<dbReference type="OrthoDB" id="1491239at2"/>
<dbReference type="STRING" id="270918.APR42_09615"/>
<feature type="chain" id="PRO_5006389481" description="Outer membrane protein beta-barrel domain-containing protein" evidence="1">
    <location>
        <begin position="20"/>
        <end position="417"/>
    </location>
</feature>
<dbReference type="Gene3D" id="2.40.160.60">
    <property type="entry name" value="Outer membrane protein transport protein (OMPP1/FadL/TodX)"/>
    <property type="match status" value="1"/>
</dbReference>
<organism evidence="2 3">
    <name type="scientific">Salegentibacter mishustinae</name>
    <dbReference type="NCBI Taxonomy" id="270918"/>
    <lineage>
        <taxon>Bacteria</taxon>
        <taxon>Pseudomonadati</taxon>
        <taxon>Bacteroidota</taxon>
        <taxon>Flavobacteriia</taxon>
        <taxon>Flavobacteriales</taxon>
        <taxon>Flavobacteriaceae</taxon>
        <taxon>Salegentibacter</taxon>
    </lineage>
</organism>
<gene>
    <name evidence="2" type="ORF">APR42_09615</name>
</gene>
<sequence length="417" mass="45618">MIKRFIVIVAVFFTVVATAQENVSSPYSYYGIGLNTFKGTVENRSMGGLSMFSDSIHLNLRNPAGYGRLRRTTYAVGGSHERLSLNSDAGEDNAKVSSLDYLAIGVPVGGNLGFGIGVLPYTSVGYQILDIRESVASRLEGRGGMNKVFLSAGYQVLPSLSIGVDANYNFGNLQNQRTLIREEVQLGSRDVSRTDLLGFSYNFGVDFQEKLKNGLNLHAAATYSPTTNIDAENSRQLATIAFSGSGGETVVEEHDLNVPDSELTLPAKYTIGLGLGRSNKWFFGGEYVSTDDNSFLSVSGAGGGNANFENAAQYKFGGYFIPQYNSITNYFNRIVYRAGFRYEETGLSINSQDINEFGITFGVGLPVGPGFSNINLGFEYGQRGTTDSSLIQEDYFRFSVGLSLTEARRWFERRKFN</sequence>
<dbReference type="Proteomes" id="UP000051643">
    <property type="component" value="Unassembled WGS sequence"/>
</dbReference>